<gene>
    <name evidence="2" type="ORF">GT747_05820</name>
    <name evidence="1" type="ORF">NE646_08800</name>
    <name evidence="3" type="ORF">SAMN05444424_2673</name>
</gene>
<keyword evidence="5" id="KW-1185">Reference proteome</keyword>
<evidence type="ECO:0000313" key="6">
    <source>
        <dbReference type="Proteomes" id="UP001205063"/>
    </source>
</evidence>
<sequence length="97" mass="11106">MAQVQTALKYQGKPLARCGDELYFGSMDDKYIVYMQILSKQTYQGEEMADKVRLSLMLTDTNLSPIERIIKSSEKKGLWGALEIANIWLERANAEEK</sequence>
<dbReference type="Proteomes" id="UP000184089">
    <property type="component" value="Unassembled WGS sequence"/>
</dbReference>
<proteinExistence type="predicted"/>
<name>A0AAP1LL69_9FIRM</name>
<evidence type="ECO:0000313" key="5">
    <source>
        <dbReference type="Proteomes" id="UP000474718"/>
    </source>
</evidence>
<evidence type="ECO:0000313" key="2">
    <source>
        <dbReference type="EMBL" id="MZL69286.1"/>
    </source>
</evidence>
<dbReference type="RefSeq" id="WP_021660709.1">
    <property type="nucleotide sequence ID" value="NZ_FQVY01000005.1"/>
</dbReference>
<comment type="caution">
    <text evidence="1">The sequence shown here is derived from an EMBL/GenBank/DDBJ whole genome shotgun (WGS) entry which is preliminary data.</text>
</comment>
<dbReference type="AlphaFoldDB" id="A0AAP1LL69"/>
<evidence type="ECO:0000313" key="1">
    <source>
        <dbReference type="EMBL" id="MCQ4949762.1"/>
    </source>
</evidence>
<reference evidence="4" key="2">
    <citation type="submission" date="2016-11" db="EMBL/GenBank/DDBJ databases">
        <authorList>
            <person name="Jaros S."/>
            <person name="Januszkiewicz K."/>
            <person name="Wedrychowicz H."/>
        </authorList>
    </citation>
    <scope>NUCLEOTIDE SEQUENCE [LARGE SCALE GENOMIC DNA]</scope>
    <source>
        <strain evidence="4">DSM 4029</strain>
    </source>
</reference>
<evidence type="ECO:0000313" key="4">
    <source>
        <dbReference type="Proteomes" id="UP000184089"/>
    </source>
</evidence>
<reference evidence="3" key="1">
    <citation type="submission" date="2016-11" db="EMBL/GenBank/DDBJ databases">
        <authorList>
            <person name="Varghese N."/>
            <person name="Submissions S."/>
        </authorList>
    </citation>
    <scope>NUCLEOTIDE SEQUENCE</scope>
    <source>
        <strain evidence="3">DSM 4029</strain>
    </source>
</reference>
<organism evidence="1 6">
    <name type="scientific">Bittarella massiliensis</name>
    <name type="common">ex Durand et al. 2017</name>
    <dbReference type="NCBI Taxonomy" id="1720313"/>
    <lineage>
        <taxon>Bacteria</taxon>
        <taxon>Bacillati</taxon>
        <taxon>Bacillota</taxon>
        <taxon>Clostridia</taxon>
        <taxon>Eubacteriales</taxon>
        <taxon>Oscillospiraceae</taxon>
        <taxon>Bittarella (ex Durand et al. 2017)</taxon>
    </lineage>
</organism>
<dbReference type="EMBL" id="JANGAB010000004">
    <property type="protein sequence ID" value="MCQ4949762.1"/>
    <property type="molecule type" value="Genomic_DNA"/>
</dbReference>
<protein>
    <submittedName>
        <fullName evidence="1">Uncharacterized protein</fullName>
    </submittedName>
</protein>
<dbReference type="EMBL" id="WWVX01000003">
    <property type="protein sequence ID" value="MZL69286.1"/>
    <property type="molecule type" value="Genomic_DNA"/>
</dbReference>
<accession>A0AAP1LL69</accession>
<dbReference type="Proteomes" id="UP000474718">
    <property type="component" value="Unassembled WGS sequence"/>
</dbReference>
<reference evidence="2 5" key="3">
    <citation type="journal article" date="2019" name="Nat. Med.">
        <title>A library of human gut bacterial isolates paired with longitudinal multiomics data enables mechanistic microbiome research.</title>
        <authorList>
            <person name="Poyet M."/>
            <person name="Groussin M."/>
            <person name="Gibbons S.M."/>
            <person name="Avila-Pacheco J."/>
            <person name="Jiang X."/>
            <person name="Kearney S.M."/>
            <person name="Perrotta A.R."/>
            <person name="Berdy B."/>
            <person name="Zhao S."/>
            <person name="Lieberman T.D."/>
            <person name="Swanson P.K."/>
            <person name="Smith M."/>
            <person name="Roesemann S."/>
            <person name="Alexander J.E."/>
            <person name="Rich S.A."/>
            <person name="Livny J."/>
            <person name="Vlamakis H."/>
            <person name="Clish C."/>
            <person name="Bullock K."/>
            <person name="Deik A."/>
            <person name="Scott J."/>
            <person name="Pierce K.A."/>
            <person name="Xavier R.J."/>
            <person name="Alm E.J."/>
        </authorList>
    </citation>
    <scope>NUCLEOTIDE SEQUENCE [LARGE SCALE GENOMIC DNA]</scope>
    <source>
        <strain evidence="2 5">BIOML-A2</strain>
    </source>
</reference>
<dbReference type="Proteomes" id="UP001205063">
    <property type="component" value="Unassembled WGS sequence"/>
</dbReference>
<reference evidence="1" key="4">
    <citation type="submission" date="2022-06" db="EMBL/GenBank/DDBJ databases">
        <title>Isolation of gut microbiota from human fecal samples.</title>
        <authorList>
            <person name="Pamer E.G."/>
            <person name="Barat B."/>
            <person name="Waligurski E."/>
            <person name="Medina S."/>
            <person name="Paddock L."/>
            <person name="Mostad J."/>
        </authorList>
    </citation>
    <scope>NUCLEOTIDE SEQUENCE</scope>
    <source>
        <strain evidence="1">DFI.7.96</strain>
    </source>
</reference>
<dbReference type="EMBL" id="FQVY01000005">
    <property type="protein sequence ID" value="SHG55425.1"/>
    <property type="molecule type" value="Genomic_DNA"/>
</dbReference>
<evidence type="ECO:0000313" key="3">
    <source>
        <dbReference type="EMBL" id="SHG55425.1"/>
    </source>
</evidence>